<reference evidence="1 2" key="1">
    <citation type="submission" date="2021-06" db="EMBL/GenBank/DDBJ databases">
        <authorList>
            <person name="Sun Q."/>
            <person name="Li D."/>
        </authorList>
    </citation>
    <scope>NUCLEOTIDE SEQUENCE [LARGE SCALE GENOMIC DNA]</scope>
    <source>
        <strain evidence="1 2">MSJ-1</strain>
    </source>
</reference>
<comment type="caution">
    <text evidence="1">The sequence shown here is derived from an EMBL/GenBank/DDBJ whole genome shotgun (WGS) entry which is preliminary data.</text>
</comment>
<evidence type="ECO:0000313" key="1">
    <source>
        <dbReference type="EMBL" id="MBU5668415.1"/>
    </source>
</evidence>
<name>A0ABS6FGS2_9FIRM</name>
<protein>
    <submittedName>
        <fullName evidence="1">Uncharacterized protein</fullName>
    </submittedName>
</protein>
<organism evidence="1 2">
    <name type="scientific">Peptoniphilus ovalis</name>
    <dbReference type="NCBI Taxonomy" id="2841503"/>
    <lineage>
        <taxon>Bacteria</taxon>
        <taxon>Bacillati</taxon>
        <taxon>Bacillota</taxon>
        <taxon>Tissierellia</taxon>
        <taxon>Tissierellales</taxon>
        <taxon>Peptoniphilaceae</taxon>
        <taxon>Peptoniphilus</taxon>
    </lineage>
</organism>
<accession>A0ABS6FGS2</accession>
<evidence type="ECO:0000313" key="2">
    <source>
        <dbReference type="Proteomes" id="UP000783742"/>
    </source>
</evidence>
<proteinExistence type="predicted"/>
<keyword evidence="2" id="KW-1185">Reference proteome</keyword>
<dbReference type="Proteomes" id="UP000783742">
    <property type="component" value="Unassembled WGS sequence"/>
</dbReference>
<gene>
    <name evidence="1" type="ORF">KQI68_01025</name>
</gene>
<dbReference type="EMBL" id="JAHLQO010000001">
    <property type="protein sequence ID" value="MBU5668415.1"/>
    <property type="molecule type" value="Genomic_DNA"/>
</dbReference>
<sequence length="47" mass="5366">MIISFKENLLKVKDLIKDCQSANSQKETAIFILPVSHVTGIYKEEDK</sequence>